<sequence>MSFLPQNCVDCVGKNDFLWGVKEDGSEICFSVDDPPPDFFRMIVANMKGCLSTPSAIEGRKEFAMDVLPTKLRRMCGGRAPPHEFLRRAIATTEGCSSLTTTTTPPPPKCGGEGFAMGVFVGMGIAAAILVCGIVATVVIRRWWCRRELWRDRRLVNKEVFRKVVVSSPGQGPIKVMGSASIIGPPGCAHEGPHKIPDVRGDVDDLLLRTDIEEAFRF</sequence>
<accession>A0A226DJM3</accession>
<keyword evidence="1" id="KW-1133">Transmembrane helix</keyword>
<keyword evidence="1" id="KW-0472">Membrane</keyword>
<evidence type="ECO:0000256" key="1">
    <source>
        <dbReference type="SAM" id="Phobius"/>
    </source>
</evidence>
<keyword evidence="3" id="KW-1185">Reference proteome</keyword>
<evidence type="ECO:0000313" key="3">
    <source>
        <dbReference type="Proteomes" id="UP000198287"/>
    </source>
</evidence>
<protein>
    <submittedName>
        <fullName evidence="2">Uncharacterized protein</fullName>
    </submittedName>
</protein>
<evidence type="ECO:0000313" key="2">
    <source>
        <dbReference type="EMBL" id="OXA45399.1"/>
    </source>
</evidence>
<name>A0A226DJM3_FOLCA</name>
<comment type="caution">
    <text evidence="2">The sequence shown here is derived from an EMBL/GenBank/DDBJ whole genome shotgun (WGS) entry which is preliminary data.</text>
</comment>
<gene>
    <name evidence="2" type="ORF">Fcan01_20323</name>
</gene>
<reference evidence="2 3" key="1">
    <citation type="submission" date="2015-12" db="EMBL/GenBank/DDBJ databases">
        <title>The genome of Folsomia candida.</title>
        <authorList>
            <person name="Faddeeva A."/>
            <person name="Derks M.F."/>
            <person name="Anvar Y."/>
            <person name="Smit S."/>
            <person name="Van Straalen N."/>
            <person name="Roelofs D."/>
        </authorList>
    </citation>
    <scope>NUCLEOTIDE SEQUENCE [LARGE SCALE GENOMIC DNA]</scope>
    <source>
        <strain evidence="2 3">VU population</strain>
        <tissue evidence="2">Whole body</tissue>
    </source>
</reference>
<keyword evidence="1" id="KW-0812">Transmembrane</keyword>
<proteinExistence type="predicted"/>
<organism evidence="2 3">
    <name type="scientific">Folsomia candida</name>
    <name type="common">Springtail</name>
    <dbReference type="NCBI Taxonomy" id="158441"/>
    <lineage>
        <taxon>Eukaryota</taxon>
        <taxon>Metazoa</taxon>
        <taxon>Ecdysozoa</taxon>
        <taxon>Arthropoda</taxon>
        <taxon>Hexapoda</taxon>
        <taxon>Collembola</taxon>
        <taxon>Entomobryomorpha</taxon>
        <taxon>Isotomoidea</taxon>
        <taxon>Isotomidae</taxon>
        <taxon>Proisotominae</taxon>
        <taxon>Folsomia</taxon>
    </lineage>
</organism>
<dbReference type="EMBL" id="LNIX01000018">
    <property type="protein sequence ID" value="OXA45399.1"/>
    <property type="molecule type" value="Genomic_DNA"/>
</dbReference>
<dbReference type="Proteomes" id="UP000198287">
    <property type="component" value="Unassembled WGS sequence"/>
</dbReference>
<dbReference type="AlphaFoldDB" id="A0A226DJM3"/>
<feature type="transmembrane region" description="Helical" evidence="1">
    <location>
        <begin position="115"/>
        <end position="144"/>
    </location>
</feature>